<dbReference type="InterPro" id="IPR003663">
    <property type="entry name" value="Sugar/inositol_transpt"/>
</dbReference>
<dbReference type="InterPro" id="IPR044775">
    <property type="entry name" value="MFS_ERD6/Tret1-like"/>
</dbReference>
<dbReference type="Gene3D" id="1.20.1250.20">
    <property type="entry name" value="MFS general substrate transporter like domains"/>
    <property type="match status" value="1"/>
</dbReference>
<feature type="transmembrane region" description="Helical" evidence="10">
    <location>
        <begin position="279"/>
        <end position="301"/>
    </location>
</feature>
<dbReference type="InterPro" id="IPR050549">
    <property type="entry name" value="MFS_Trehalose_Transporter"/>
</dbReference>
<comment type="similarity">
    <text evidence="2 9">Belongs to the major facilitator superfamily. Sugar transporter (TC 2.A.1.1) family.</text>
</comment>
<feature type="transmembrane region" description="Helical" evidence="10">
    <location>
        <begin position="109"/>
        <end position="129"/>
    </location>
</feature>
<sequence length="483" mass="52436">MAIDECKDIENGLEKPFLENAKIVDCENEDGSIWMVLLSTCVAVCGSFEFGSCVGYSAPTQSEIRNDLNLTLAQYSMFGSIITIGAMIGAITSGRIADFIGRKGAMRMSAIFCITGWLAVYFSMGALVLDMGRFLTGYGIGIFSYVVPVYIAEIAPKNLRGGLTTINQLMIVCGSSVAYLLGTVITWRNLALTGILPCTFLLVGLLFIPESPRWLVSFQHEMDYIQAKVGLEKEFEVALRKLRGKDADVSREATEIQAYVDTLQSLPKTRILDLFGSKYIRSVIIGVGLMVFQQFIGINGIGFYASQTFESAGLSNSNIGTISYAVVQVPITIVGAFLMDRSGRRPLLMVSATGTFLGCFLTGASFYLKGNDILLEWVPILAVSGVLVYISAFSIGMGAVPWVIMSEIFPIHVKSAAGSLVVLVNWLGAWAVSYTFGFLMAWTSTGTFMLYAGFSVLTILFVAKVVPETKGKTLEEIQAIINS</sequence>
<gene>
    <name evidence="12" type="ORF">H5410_013261</name>
</gene>
<dbReference type="GO" id="GO:0016020">
    <property type="term" value="C:membrane"/>
    <property type="evidence" value="ECO:0007669"/>
    <property type="project" value="UniProtKB-SubCell"/>
</dbReference>
<evidence type="ECO:0000256" key="2">
    <source>
        <dbReference type="ARBA" id="ARBA00010992"/>
    </source>
</evidence>
<evidence type="ECO:0000256" key="7">
    <source>
        <dbReference type="ARBA" id="ARBA00023136"/>
    </source>
</evidence>
<feature type="transmembrane region" description="Helical" evidence="10">
    <location>
        <begin position="380"/>
        <end position="404"/>
    </location>
</feature>
<dbReference type="PANTHER" id="PTHR48021:SF37">
    <property type="entry name" value="SUGAR TRANSPORTER ERD6-LIKE 16"/>
    <property type="match status" value="1"/>
</dbReference>
<dbReference type="InterPro" id="IPR036259">
    <property type="entry name" value="MFS_trans_sf"/>
</dbReference>
<proteinExistence type="inferred from homology"/>
<evidence type="ECO:0000313" key="13">
    <source>
        <dbReference type="Proteomes" id="UP000824120"/>
    </source>
</evidence>
<keyword evidence="13" id="KW-1185">Reference proteome</keyword>
<dbReference type="PROSITE" id="PS00216">
    <property type="entry name" value="SUGAR_TRANSPORT_1"/>
    <property type="match status" value="1"/>
</dbReference>
<keyword evidence="7 10" id="KW-0472">Membrane</keyword>
<evidence type="ECO:0000256" key="3">
    <source>
        <dbReference type="ARBA" id="ARBA00022448"/>
    </source>
</evidence>
<keyword evidence="4" id="KW-0762">Sugar transport</keyword>
<evidence type="ECO:0000256" key="4">
    <source>
        <dbReference type="ARBA" id="ARBA00022597"/>
    </source>
</evidence>
<dbReference type="Pfam" id="PF00083">
    <property type="entry name" value="Sugar_tr"/>
    <property type="match status" value="1"/>
</dbReference>
<dbReference type="NCBIfam" id="TIGR00879">
    <property type="entry name" value="SP"/>
    <property type="match status" value="1"/>
</dbReference>
<dbReference type="OrthoDB" id="6133115at2759"/>
<reference evidence="12 13" key="1">
    <citation type="submission" date="2020-09" db="EMBL/GenBank/DDBJ databases">
        <title>De no assembly of potato wild relative species, Solanum commersonii.</title>
        <authorList>
            <person name="Cho K."/>
        </authorList>
    </citation>
    <scope>NUCLEOTIDE SEQUENCE [LARGE SCALE GENOMIC DNA]</scope>
    <source>
        <strain evidence="12">LZ3.2</strain>
        <tissue evidence="12">Leaf</tissue>
    </source>
</reference>
<comment type="subcellular location">
    <subcellularLocation>
        <location evidence="1">Membrane</location>
        <topology evidence="1">Multi-pass membrane protein</topology>
    </subcellularLocation>
</comment>
<feature type="transmembrane region" description="Helical" evidence="10">
    <location>
        <begin position="346"/>
        <end position="368"/>
    </location>
</feature>
<dbReference type="InterPro" id="IPR005829">
    <property type="entry name" value="Sugar_transporter_CS"/>
</dbReference>
<feature type="transmembrane region" description="Helical" evidence="10">
    <location>
        <begin position="191"/>
        <end position="208"/>
    </location>
</feature>
<dbReference type="PRINTS" id="PR00171">
    <property type="entry name" value="SUGRTRNSPORT"/>
</dbReference>
<dbReference type="EMBL" id="JACXVP010000002">
    <property type="protein sequence ID" value="KAG5628043.1"/>
    <property type="molecule type" value="Genomic_DNA"/>
</dbReference>
<feature type="transmembrane region" description="Helical" evidence="10">
    <location>
        <begin position="135"/>
        <end position="154"/>
    </location>
</feature>
<evidence type="ECO:0000256" key="10">
    <source>
        <dbReference type="SAM" id="Phobius"/>
    </source>
</evidence>
<name>A0A9J6AUU4_SOLCO</name>
<feature type="transmembrane region" description="Helical" evidence="10">
    <location>
        <begin position="448"/>
        <end position="466"/>
    </location>
</feature>
<evidence type="ECO:0000256" key="6">
    <source>
        <dbReference type="ARBA" id="ARBA00022989"/>
    </source>
</evidence>
<dbReference type="InterPro" id="IPR005828">
    <property type="entry name" value="MFS_sugar_transport-like"/>
</dbReference>
<dbReference type="PROSITE" id="PS50850">
    <property type="entry name" value="MFS"/>
    <property type="match status" value="1"/>
</dbReference>
<feature type="transmembrane region" description="Helical" evidence="10">
    <location>
        <begin position="166"/>
        <end position="185"/>
    </location>
</feature>
<evidence type="ECO:0000256" key="9">
    <source>
        <dbReference type="RuleBase" id="RU003346"/>
    </source>
</evidence>
<comment type="caution">
    <text evidence="12">The sequence shown here is derived from an EMBL/GenBank/DDBJ whole genome shotgun (WGS) entry which is preliminary data.</text>
</comment>
<dbReference type="PANTHER" id="PTHR48021">
    <property type="match status" value="1"/>
</dbReference>
<evidence type="ECO:0000259" key="11">
    <source>
        <dbReference type="PROSITE" id="PS50850"/>
    </source>
</evidence>
<evidence type="ECO:0000256" key="8">
    <source>
        <dbReference type="ARBA" id="ARBA00044504"/>
    </source>
</evidence>
<dbReference type="CDD" id="cd17358">
    <property type="entry name" value="MFS_GLUT6_8_Class3_like"/>
    <property type="match status" value="1"/>
</dbReference>
<dbReference type="InterPro" id="IPR020846">
    <property type="entry name" value="MFS_dom"/>
</dbReference>
<dbReference type="Proteomes" id="UP000824120">
    <property type="component" value="Chromosome 2"/>
</dbReference>
<comment type="similarity">
    <text evidence="8">Belongs to the major facilitator superfamily. Phosphate:H(+) symporter (TC 2.A.1.9) family.</text>
</comment>
<accession>A0A9J6AUU4</accession>
<feature type="transmembrane region" description="Helical" evidence="10">
    <location>
        <begin position="75"/>
        <end position="97"/>
    </location>
</feature>
<feature type="domain" description="Major facilitator superfamily (MFS) profile" evidence="11">
    <location>
        <begin position="39"/>
        <end position="470"/>
    </location>
</feature>
<feature type="transmembrane region" description="Helical" evidence="10">
    <location>
        <begin position="321"/>
        <end position="339"/>
    </location>
</feature>
<evidence type="ECO:0000256" key="1">
    <source>
        <dbReference type="ARBA" id="ARBA00004141"/>
    </source>
</evidence>
<feature type="transmembrane region" description="Helical" evidence="10">
    <location>
        <begin position="416"/>
        <end position="442"/>
    </location>
</feature>
<dbReference type="GO" id="GO:0051119">
    <property type="term" value="F:sugar transmembrane transporter activity"/>
    <property type="evidence" value="ECO:0007669"/>
    <property type="project" value="InterPro"/>
</dbReference>
<dbReference type="SUPFAM" id="SSF103473">
    <property type="entry name" value="MFS general substrate transporter"/>
    <property type="match status" value="1"/>
</dbReference>
<organism evidence="12 13">
    <name type="scientific">Solanum commersonii</name>
    <name type="common">Commerson's wild potato</name>
    <name type="synonym">Commerson's nightshade</name>
    <dbReference type="NCBI Taxonomy" id="4109"/>
    <lineage>
        <taxon>Eukaryota</taxon>
        <taxon>Viridiplantae</taxon>
        <taxon>Streptophyta</taxon>
        <taxon>Embryophyta</taxon>
        <taxon>Tracheophyta</taxon>
        <taxon>Spermatophyta</taxon>
        <taxon>Magnoliopsida</taxon>
        <taxon>eudicotyledons</taxon>
        <taxon>Gunneridae</taxon>
        <taxon>Pentapetalae</taxon>
        <taxon>asterids</taxon>
        <taxon>lamiids</taxon>
        <taxon>Solanales</taxon>
        <taxon>Solanaceae</taxon>
        <taxon>Solanoideae</taxon>
        <taxon>Solaneae</taxon>
        <taxon>Solanum</taxon>
    </lineage>
</organism>
<dbReference type="AlphaFoldDB" id="A0A9J6AUU4"/>
<evidence type="ECO:0000256" key="5">
    <source>
        <dbReference type="ARBA" id="ARBA00022692"/>
    </source>
</evidence>
<evidence type="ECO:0000313" key="12">
    <source>
        <dbReference type="EMBL" id="KAG5628043.1"/>
    </source>
</evidence>
<keyword evidence="3 9" id="KW-0813">Transport</keyword>
<keyword evidence="6 10" id="KW-1133">Transmembrane helix</keyword>
<protein>
    <recommendedName>
        <fullName evidence="11">Major facilitator superfamily (MFS) profile domain-containing protein</fullName>
    </recommendedName>
</protein>
<keyword evidence="5 10" id="KW-0812">Transmembrane</keyword>
<dbReference type="FunFam" id="1.20.1250.20:FF:000043">
    <property type="entry name" value="sugar transporter ERD6-like 6"/>
    <property type="match status" value="1"/>
</dbReference>